<keyword evidence="3" id="KW-1185">Reference proteome</keyword>
<dbReference type="InterPro" id="IPR005149">
    <property type="entry name" value="Tscrpt_reg_PadR_N"/>
</dbReference>
<gene>
    <name evidence="2" type="ORF">C884_01614</name>
</gene>
<dbReference type="AlphaFoldDB" id="M2XXL9"/>
<sequence>MSSTPDASAARRSEWLRGVLQPCVLQCLADGPAYGYAIIARLAEAGLGEIKGGTLYPLLARLEARELVTIEWRTGEGGPGRKYFRLTETGRAELADARSAWGDFAAAVDAHLKLDSAPSRP</sequence>
<name>M2XXL9_9MICC</name>
<feature type="domain" description="Transcription regulator PadR N-terminal" evidence="1">
    <location>
        <begin position="24"/>
        <end position="95"/>
    </location>
</feature>
<reference evidence="2 3" key="1">
    <citation type="journal article" date="2014" name="Genome Announc.">
        <title>Draft Genome Sequence of Kocuria palustris PEL.</title>
        <authorList>
            <person name="Sharma G."/>
            <person name="Khatri I."/>
            <person name="Subramanian S."/>
        </authorList>
    </citation>
    <scope>NUCLEOTIDE SEQUENCE [LARGE SCALE GENOMIC DNA]</scope>
    <source>
        <strain evidence="2 3">PEL</strain>
    </source>
</reference>
<accession>M2XXL9</accession>
<dbReference type="Gene3D" id="1.10.10.10">
    <property type="entry name" value="Winged helix-like DNA-binding domain superfamily/Winged helix DNA-binding domain"/>
    <property type="match status" value="1"/>
</dbReference>
<dbReference type="Proteomes" id="UP000009877">
    <property type="component" value="Unassembled WGS sequence"/>
</dbReference>
<dbReference type="SUPFAM" id="SSF46785">
    <property type="entry name" value="Winged helix' DNA-binding domain"/>
    <property type="match status" value="1"/>
</dbReference>
<dbReference type="PANTHER" id="PTHR33169:SF14">
    <property type="entry name" value="TRANSCRIPTIONAL REGULATOR RV3488"/>
    <property type="match status" value="1"/>
</dbReference>
<dbReference type="STRING" id="71999.KPaMU14_01185"/>
<proteinExistence type="predicted"/>
<comment type="caution">
    <text evidence="2">The sequence shown here is derived from an EMBL/GenBank/DDBJ whole genome shotgun (WGS) entry which is preliminary data.</text>
</comment>
<evidence type="ECO:0000259" key="1">
    <source>
        <dbReference type="Pfam" id="PF03551"/>
    </source>
</evidence>
<dbReference type="InterPro" id="IPR036390">
    <property type="entry name" value="WH_DNA-bd_sf"/>
</dbReference>
<dbReference type="EMBL" id="ANHZ02000003">
    <property type="protein sequence ID" value="EME37563.1"/>
    <property type="molecule type" value="Genomic_DNA"/>
</dbReference>
<dbReference type="InterPro" id="IPR036388">
    <property type="entry name" value="WH-like_DNA-bd_sf"/>
</dbReference>
<evidence type="ECO:0000313" key="3">
    <source>
        <dbReference type="Proteomes" id="UP000009877"/>
    </source>
</evidence>
<dbReference type="Pfam" id="PF03551">
    <property type="entry name" value="PadR"/>
    <property type="match status" value="1"/>
</dbReference>
<protein>
    <submittedName>
        <fullName evidence="2">Transcriptional regulator, PadR family</fullName>
    </submittedName>
</protein>
<dbReference type="InterPro" id="IPR052509">
    <property type="entry name" value="Metal_resp_DNA-bind_regulator"/>
</dbReference>
<evidence type="ECO:0000313" key="2">
    <source>
        <dbReference type="EMBL" id="EME37563.1"/>
    </source>
</evidence>
<dbReference type="RefSeq" id="WP_006213685.1">
    <property type="nucleotide sequence ID" value="NZ_ANHZ02000003.1"/>
</dbReference>
<dbReference type="PANTHER" id="PTHR33169">
    <property type="entry name" value="PADR-FAMILY TRANSCRIPTIONAL REGULATOR"/>
    <property type="match status" value="1"/>
</dbReference>
<organism evidence="2 3">
    <name type="scientific">Kocuria palustris PEL</name>
    <dbReference type="NCBI Taxonomy" id="1236550"/>
    <lineage>
        <taxon>Bacteria</taxon>
        <taxon>Bacillati</taxon>
        <taxon>Actinomycetota</taxon>
        <taxon>Actinomycetes</taxon>
        <taxon>Micrococcales</taxon>
        <taxon>Micrococcaceae</taxon>
        <taxon>Kocuria</taxon>
    </lineage>
</organism>